<keyword evidence="3" id="KW-1185">Reference proteome</keyword>
<feature type="region of interest" description="Disordered" evidence="1">
    <location>
        <begin position="15"/>
        <end position="75"/>
    </location>
</feature>
<sequence length="288" mass="30215">MAHLKVFKQRLLQQFQDEKDSKLTGATSVASETPAHGTPGPVAYPSPASSSQLRPVASGKSPVAGSEGPLDADRPVLLRKRLKTQIAEAAAVAAHVPATSPRESQYRPAAAAHRPSKSLVEERQVERQQSTSKLTASRAADKKAKPGRAVPRGGGRGGKDSLLGEAPSAGSNHTLPTSPRSGTGKKARPAGSMRPALQRAATSTTIISVDRLAQPGGPETPLSAVPLESARSLDQYRDALRAENPSIFPAGAAMELVFVDDDGDWLVLDAEVPWKLVVATAKRLLVVS</sequence>
<reference evidence="2" key="1">
    <citation type="submission" date="2021-01" db="EMBL/GenBank/DDBJ databases">
        <authorList>
            <person name="Eckstrom K.M.E."/>
        </authorList>
    </citation>
    <scope>NUCLEOTIDE SEQUENCE</scope>
    <source>
        <strain evidence="2">UVCC 0001</strain>
    </source>
</reference>
<dbReference type="AlphaFoldDB" id="A0AAD9IIR4"/>
<evidence type="ECO:0000313" key="2">
    <source>
        <dbReference type="EMBL" id="KAK2077874.1"/>
    </source>
</evidence>
<dbReference type="EMBL" id="JASFZW010000005">
    <property type="protein sequence ID" value="KAK2077874.1"/>
    <property type="molecule type" value="Genomic_DNA"/>
</dbReference>
<protein>
    <submittedName>
        <fullName evidence="2">Uncharacterized protein</fullName>
    </submittedName>
</protein>
<feature type="region of interest" description="Disordered" evidence="1">
    <location>
        <begin position="91"/>
        <end position="200"/>
    </location>
</feature>
<gene>
    <name evidence="2" type="ORF">QBZ16_003742</name>
</gene>
<comment type="caution">
    <text evidence="2">The sequence shown here is derived from an EMBL/GenBank/DDBJ whole genome shotgun (WGS) entry which is preliminary data.</text>
</comment>
<evidence type="ECO:0000256" key="1">
    <source>
        <dbReference type="SAM" id="MobiDB-lite"/>
    </source>
</evidence>
<evidence type="ECO:0000313" key="3">
    <source>
        <dbReference type="Proteomes" id="UP001255856"/>
    </source>
</evidence>
<feature type="compositionally biased region" description="Polar residues" evidence="1">
    <location>
        <begin position="169"/>
        <end position="181"/>
    </location>
</feature>
<dbReference type="Proteomes" id="UP001255856">
    <property type="component" value="Unassembled WGS sequence"/>
</dbReference>
<name>A0AAD9IIR4_PROWI</name>
<organism evidence="2 3">
    <name type="scientific">Prototheca wickerhamii</name>
    <dbReference type="NCBI Taxonomy" id="3111"/>
    <lineage>
        <taxon>Eukaryota</taxon>
        <taxon>Viridiplantae</taxon>
        <taxon>Chlorophyta</taxon>
        <taxon>core chlorophytes</taxon>
        <taxon>Trebouxiophyceae</taxon>
        <taxon>Chlorellales</taxon>
        <taxon>Chlorellaceae</taxon>
        <taxon>Prototheca</taxon>
    </lineage>
</organism>
<proteinExistence type="predicted"/>
<accession>A0AAD9IIR4</accession>